<evidence type="ECO:0000313" key="2">
    <source>
        <dbReference type="Proteomes" id="UP000077202"/>
    </source>
</evidence>
<gene>
    <name evidence="1" type="ORF">AXG93_4142s1260</name>
</gene>
<comment type="caution">
    <text evidence="1">The sequence shown here is derived from an EMBL/GenBank/DDBJ whole genome shotgun (WGS) entry which is preliminary data.</text>
</comment>
<keyword evidence="2" id="KW-1185">Reference proteome</keyword>
<name>A0A176WN20_MARPO</name>
<accession>A0A176WN20</accession>
<organism evidence="1 2">
    <name type="scientific">Marchantia polymorpha subsp. ruderalis</name>
    <dbReference type="NCBI Taxonomy" id="1480154"/>
    <lineage>
        <taxon>Eukaryota</taxon>
        <taxon>Viridiplantae</taxon>
        <taxon>Streptophyta</taxon>
        <taxon>Embryophyta</taxon>
        <taxon>Marchantiophyta</taxon>
        <taxon>Marchantiopsida</taxon>
        <taxon>Marchantiidae</taxon>
        <taxon>Marchantiales</taxon>
        <taxon>Marchantiaceae</taxon>
        <taxon>Marchantia</taxon>
    </lineage>
</organism>
<dbReference type="AlphaFoldDB" id="A0A176WN20"/>
<reference evidence="1" key="1">
    <citation type="submission" date="2016-03" db="EMBL/GenBank/DDBJ databases">
        <title>Mechanisms controlling the formation of the plant cell surface in tip-growing cells are functionally conserved among land plants.</title>
        <authorList>
            <person name="Honkanen S."/>
            <person name="Jones V.A."/>
            <person name="Morieri G."/>
            <person name="Champion C."/>
            <person name="Hetherington A.J."/>
            <person name="Kelly S."/>
            <person name="Saint-Marcoux D."/>
            <person name="Proust H."/>
            <person name="Prescott H."/>
            <person name="Dolan L."/>
        </authorList>
    </citation>
    <scope>NUCLEOTIDE SEQUENCE [LARGE SCALE GENOMIC DNA]</scope>
    <source>
        <tissue evidence="1">Whole gametophyte</tissue>
    </source>
</reference>
<dbReference type="EMBL" id="LVLJ01000462">
    <property type="protein sequence ID" value="OAE34041.1"/>
    <property type="molecule type" value="Genomic_DNA"/>
</dbReference>
<proteinExistence type="predicted"/>
<sequence length="251" mass="27390">MRDAGGQRNSLRASELCPRRPSSFGFLRGDSDDPILEPQLSFDSANLIPSTRRILCFRLRQNVQLELIRRSATSLSCCCLPHLSQSELHGGGIRLHPIPPSAVIQPPQHSEDSSVDQIILLARLDPATRARMRIPPCPASCSLRSGACEFPRVLRPARFEAANRASESVAAHPFPFSPRACRSEDIGARAVPSSGGASPLWGDVQHLKAAQASWMADMDLYPVSTTSPSCHAIQLFTHGPSSESPRLLDRR</sequence>
<protein>
    <submittedName>
        <fullName evidence="1">Uncharacterized protein</fullName>
    </submittedName>
</protein>
<evidence type="ECO:0000313" key="1">
    <source>
        <dbReference type="EMBL" id="OAE34041.1"/>
    </source>
</evidence>
<dbReference type="Proteomes" id="UP000077202">
    <property type="component" value="Unassembled WGS sequence"/>
</dbReference>